<dbReference type="EMBL" id="BTCM01000006">
    <property type="protein sequence ID" value="GMK58971.1"/>
    <property type="molecule type" value="Genomic_DNA"/>
</dbReference>
<dbReference type="InterPro" id="IPR005532">
    <property type="entry name" value="SUMF_dom"/>
</dbReference>
<dbReference type="InterPro" id="IPR019257">
    <property type="entry name" value="MeTrfase_dom"/>
</dbReference>
<evidence type="ECO:0000313" key="11">
    <source>
        <dbReference type="Proteomes" id="UP001222932"/>
    </source>
</evidence>
<dbReference type="Pfam" id="PF10017">
    <property type="entry name" value="Methyltransf_33"/>
    <property type="match status" value="2"/>
</dbReference>
<feature type="domain" description="Sulfatase-modifying factor enzyme-like" evidence="7">
    <location>
        <begin position="698"/>
        <end position="935"/>
    </location>
</feature>
<keyword evidence="1" id="KW-0489">Methyltransferase</keyword>
<dbReference type="GO" id="GO:0008168">
    <property type="term" value="F:methyltransferase activity"/>
    <property type="evidence" value="ECO:0007669"/>
    <property type="project" value="UniProtKB-KW"/>
</dbReference>
<feature type="compositionally biased region" description="Low complexity" evidence="6">
    <location>
        <begin position="285"/>
        <end position="294"/>
    </location>
</feature>
<organism evidence="10 11">
    <name type="scientific">Cutaneotrichosporon spelunceum</name>
    <dbReference type="NCBI Taxonomy" id="1672016"/>
    <lineage>
        <taxon>Eukaryota</taxon>
        <taxon>Fungi</taxon>
        <taxon>Dikarya</taxon>
        <taxon>Basidiomycota</taxon>
        <taxon>Agaricomycotina</taxon>
        <taxon>Tremellomycetes</taxon>
        <taxon>Trichosporonales</taxon>
        <taxon>Trichosporonaceae</taxon>
        <taxon>Cutaneotrichosporon</taxon>
    </lineage>
</organism>
<evidence type="ECO:0000256" key="6">
    <source>
        <dbReference type="SAM" id="MobiDB-lite"/>
    </source>
</evidence>
<comment type="pathway">
    <text evidence="5">Amino-acid biosynthesis; ergothioneine biosynthesis.</text>
</comment>
<protein>
    <recommendedName>
        <fullName evidence="12">DUF323 domain-containing protein</fullName>
    </recommendedName>
</protein>
<dbReference type="Pfam" id="PF12867">
    <property type="entry name" value="DinB_2"/>
    <property type="match status" value="1"/>
</dbReference>
<dbReference type="SUPFAM" id="SSF56436">
    <property type="entry name" value="C-type lectin-like"/>
    <property type="match status" value="1"/>
</dbReference>
<dbReference type="GO" id="GO:0032259">
    <property type="term" value="P:methylation"/>
    <property type="evidence" value="ECO:0007669"/>
    <property type="project" value="UniProtKB-KW"/>
</dbReference>
<dbReference type="InterPro" id="IPR042095">
    <property type="entry name" value="SUMF_sf"/>
</dbReference>
<dbReference type="InterPro" id="IPR024775">
    <property type="entry name" value="DinB-like"/>
</dbReference>
<proteinExistence type="predicted"/>
<dbReference type="Proteomes" id="UP001222932">
    <property type="component" value="Unassembled WGS sequence"/>
</dbReference>
<feature type="domain" description="Histidine-specific methyltransferase SAM-dependent" evidence="8">
    <location>
        <begin position="50"/>
        <end position="223"/>
    </location>
</feature>
<evidence type="ECO:0000259" key="7">
    <source>
        <dbReference type="Pfam" id="PF03781"/>
    </source>
</evidence>
<keyword evidence="2" id="KW-0808">Transferase</keyword>
<keyword evidence="11" id="KW-1185">Reference proteome</keyword>
<sequence length="938" mass="102313">MPSPIYTLPPTGDYGEPAEPLRTQIERGLRGTHLPTVPGTTDEDKQWAYRRSVPTVVLYDEQGLRLYDGITSHAKEYYLFEDELNLLKDHGPEIAEAMGFPTGSYPPAKEWKPARWGDTEVGRYNNGVNGEEGLAAGISRGWDIVELGAGALRKTAHLLTALADALPDQPGETPITYHALDLSLPELDRVLGQMEEGYGAALGGRVSLVGLHGDYNAGIKAVRSGTLSQLSSGPGTPSMSADPGSPASAHLVTPAIEAADLPAIANEDELSLTCDDNPKDKDSKGASPTSPASPAARPLHFLFLGSSLGNFARADAAAFLKQLPMRPGDTLLLGLDGRPPPGRAGRHKVEQAYNDPAGYTRAFEEHGWDVARAHLGLAPDAGVEFVGRYNEALGRHEAYYRAKRGQTIALSDGEVEIAAGELLHIEWSFKYSLAEALALFDTADLTVVESWKAPGSEYRLWLLERPPVRFSEPGPSVPSLAEWHELWAAWDHITAMIPRELLHQKPIDLRHIPLFYLGHIPTFLDIYLTHNGGTPTPPAYFRDMFERGIDPDVDDPTKVHAHSAVPTREADWPNLGEINAFRDAVRARLRARYAAAEIPRTEAGYSAAEFTRTEARALVMAYEHEAMHAETLLYMLLQSPLTRPPTRTPAWCLEQWTGQVGGARFGEIKHSTPSILDVPATRVVLGHDDAEAHDAELGAVGDHEFGWDIEHPATAVDVAPFRAHALPVTNGEYHAWFTREASGTASGKGEAGVIARAPASWIRHEGDWAVRTLYGPVPMAVAAAWPLTASRDELAAFARSRGGRLPTEPELRALWAHPLGPKQAPNAAFRHWHPVPPAPSVRVPAHGEAGEDGRAHSVVHGHNGGVWEWTDTLLTGLPGYMAGKLYPGYSADFFDGKHYVVLGASFATVPRIARRSFRNWYQGNYRYAWAGARVVYDV</sequence>
<dbReference type="PANTHER" id="PTHR43397">
    <property type="entry name" value="ERGOTHIONEINE BIOSYNTHESIS PROTEIN 1"/>
    <property type="match status" value="1"/>
</dbReference>
<evidence type="ECO:0000313" key="10">
    <source>
        <dbReference type="EMBL" id="GMK58971.1"/>
    </source>
</evidence>
<evidence type="ECO:0000259" key="8">
    <source>
        <dbReference type="Pfam" id="PF10017"/>
    </source>
</evidence>
<evidence type="ECO:0000256" key="1">
    <source>
        <dbReference type="ARBA" id="ARBA00022603"/>
    </source>
</evidence>
<evidence type="ECO:0000256" key="2">
    <source>
        <dbReference type="ARBA" id="ARBA00022679"/>
    </source>
</evidence>
<gene>
    <name evidence="10" type="ORF">CspeluHIS016_0604130</name>
</gene>
<feature type="region of interest" description="Disordered" evidence="6">
    <location>
        <begin position="227"/>
        <end position="249"/>
    </location>
</feature>
<dbReference type="AlphaFoldDB" id="A0AAD3YDC4"/>
<evidence type="ECO:0000256" key="3">
    <source>
        <dbReference type="ARBA" id="ARBA00023002"/>
    </source>
</evidence>
<dbReference type="InterPro" id="IPR051128">
    <property type="entry name" value="EgtD_Methyltrsf_superfamily"/>
</dbReference>
<feature type="compositionally biased region" description="Polar residues" evidence="6">
    <location>
        <begin position="227"/>
        <end position="239"/>
    </location>
</feature>
<evidence type="ECO:0000256" key="5">
    <source>
        <dbReference type="ARBA" id="ARBA00037882"/>
    </source>
</evidence>
<comment type="caution">
    <text evidence="10">The sequence shown here is derived from an EMBL/GenBank/DDBJ whole genome shotgun (WGS) entry which is preliminary data.</text>
</comment>
<feature type="region of interest" description="Disordered" evidence="6">
    <location>
        <begin position="271"/>
        <end position="294"/>
    </location>
</feature>
<evidence type="ECO:0008006" key="12">
    <source>
        <dbReference type="Google" id="ProtNLM"/>
    </source>
</evidence>
<dbReference type="PANTHER" id="PTHR43397:SF1">
    <property type="entry name" value="ERGOTHIONEINE BIOSYNTHESIS PROTEIN 1"/>
    <property type="match status" value="1"/>
</dbReference>
<keyword evidence="4" id="KW-0408">Iron</keyword>
<dbReference type="Gene3D" id="3.90.1580.10">
    <property type="entry name" value="paralog of FGE (formylglycine-generating enzyme)"/>
    <property type="match status" value="1"/>
</dbReference>
<keyword evidence="3" id="KW-0560">Oxidoreductase</keyword>
<dbReference type="InterPro" id="IPR029063">
    <property type="entry name" value="SAM-dependent_MTases_sf"/>
</dbReference>
<feature type="domain" description="Histidine-specific methyltransferase SAM-dependent" evidence="8">
    <location>
        <begin position="295"/>
        <end position="464"/>
    </location>
</feature>
<reference evidence="10" key="2">
    <citation type="submission" date="2023-06" db="EMBL/GenBank/DDBJ databases">
        <authorList>
            <person name="Kobayashi Y."/>
            <person name="Kayamori A."/>
            <person name="Aoki K."/>
            <person name="Shiwa Y."/>
            <person name="Fujita N."/>
            <person name="Sugita T."/>
            <person name="Iwasaki W."/>
            <person name="Tanaka N."/>
            <person name="Takashima M."/>
        </authorList>
    </citation>
    <scope>NUCLEOTIDE SEQUENCE</scope>
    <source>
        <strain evidence="10">HIS016</strain>
    </source>
</reference>
<name>A0AAD3YDC4_9TREE</name>
<evidence type="ECO:0000256" key="4">
    <source>
        <dbReference type="ARBA" id="ARBA00023004"/>
    </source>
</evidence>
<accession>A0AAD3YDC4</accession>
<dbReference type="Gene3D" id="3.40.50.150">
    <property type="entry name" value="Vaccinia Virus protein VP39"/>
    <property type="match status" value="1"/>
</dbReference>
<dbReference type="Pfam" id="PF03781">
    <property type="entry name" value="FGE-sulfatase"/>
    <property type="match status" value="1"/>
</dbReference>
<reference evidence="10" key="1">
    <citation type="journal article" date="2023" name="BMC Genomics">
        <title>Chromosome-level genome assemblies of Cutaneotrichosporon spp. (Trichosporonales, Basidiomycota) reveal imbalanced evolution between nucleotide sequences and chromosome synteny.</title>
        <authorList>
            <person name="Kobayashi Y."/>
            <person name="Kayamori A."/>
            <person name="Aoki K."/>
            <person name="Shiwa Y."/>
            <person name="Matsutani M."/>
            <person name="Fujita N."/>
            <person name="Sugita T."/>
            <person name="Iwasaki W."/>
            <person name="Tanaka N."/>
            <person name="Takashima M."/>
        </authorList>
    </citation>
    <scope>NUCLEOTIDE SEQUENCE</scope>
    <source>
        <strain evidence="10">HIS016</strain>
    </source>
</reference>
<feature type="domain" description="DinB-like" evidence="9">
    <location>
        <begin position="483"/>
        <end position="631"/>
    </location>
</feature>
<evidence type="ECO:0000259" key="9">
    <source>
        <dbReference type="Pfam" id="PF12867"/>
    </source>
</evidence>
<dbReference type="InterPro" id="IPR016187">
    <property type="entry name" value="CTDL_fold"/>
</dbReference>